<gene>
    <name evidence="9" type="ORF">DPMN_012789</name>
</gene>
<sequence length="614" mass="70508">MTSHAHCSTCIKINCTTKPDDISSCSLMYCSLDCGFRFHSCKQGEHQLLCLKENVSCINSIYGCPIRLPRWKILSHLTVCPASVVLCSREWNRWPMHSKEEGWKAILPFKHPHVKCAQFDVALALWDQKILMDSFRTPKKTRRILRNCLTQCYPAVPIQSYSSLLESPGSDTSQLSEDESETPWDLNQSPPGLQKTILNQLSVCEGKTSLYAATRQASESLTSALDYVTGKQGLKRLAEAVQSQKELFHVSEIDIKEVSSGMKSVTITKQNDANNSNVNVPTAMSSLEYQEKLLDIYYTDKKLFEILGLDLAINFISSYQAKPLKMYTFLCGREFRRDEYPWHVKNFHAEIQCTLNHWFEQRCPLAYQGCTFAFQRFKPKIPDGHIVHSPILQSFGFRQGDEYEVDMNHKDGKLTEEEDIRTVWGRKRLREATPEIHTSYKCDASVTIIPRYRSVSRETSPMKSYGASFDERECLLTDLPFEVLQNIARGLDGYSLQHLSMTCKLFQNVCCSLLDQCGIVSLVWEKNSEGKWDVAYKKWQFSSGFTSVQQWDFTDKGSALSEHLKTCPYNQDEHKNIKTDPWLTVDTSDLQNYHAENDDVGTKYRNKCRNQWSQ</sequence>
<dbReference type="Pfam" id="PF15966">
    <property type="entry name" value="F-box_4"/>
    <property type="match status" value="1"/>
</dbReference>
<dbReference type="AlphaFoldDB" id="A0A9D4S191"/>
<proteinExistence type="predicted"/>
<dbReference type="InterPro" id="IPR001810">
    <property type="entry name" value="F-box_dom"/>
</dbReference>
<dbReference type="Pfam" id="PF15965">
    <property type="entry name" value="zf-TRAF_2"/>
    <property type="match status" value="1"/>
</dbReference>
<dbReference type="EMBL" id="JAIWYP010000001">
    <property type="protein sequence ID" value="KAH3888749.1"/>
    <property type="molecule type" value="Genomic_DNA"/>
</dbReference>
<name>A0A9D4S191_DREPO</name>
<dbReference type="Proteomes" id="UP000828390">
    <property type="component" value="Unassembled WGS sequence"/>
</dbReference>
<keyword evidence="1 5" id="KW-0479">Metal-binding</keyword>
<evidence type="ECO:0000256" key="4">
    <source>
        <dbReference type="ARBA" id="ARBA00022833"/>
    </source>
</evidence>
<feature type="zinc finger region" description="TRAF-type" evidence="5">
    <location>
        <begin position="46"/>
        <end position="88"/>
    </location>
</feature>
<dbReference type="InterPro" id="IPR043013">
    <property type="entry name" value="Znf_TRAF_N"/>
</dbReference>
<keyword evidence="4 5" id="KW-0862">Zinc</keyword>
<dbReference type="Gene3D" id="3.30.40.150">
    <property type="entry name" value="TRAF-like zinc-finger, N-terminal subdomain"/>
    <property type="match status" value="1"/>
</dbReference>
<evidence type="ECO:0000313" key="9">
    <source>
        <dbReference type="EMBL" id="KAH3888749.1"/>
    </source>
</evidence>
<evidence type="ECO:0000313" key="10">
    <source>
        <dbReference type="Proteomes" id="UP000828390"/>
    </source>
</evidence>
<evidence type="ECO:0000256" key="2">
    <source>
        <dbReference type="ARBA" id="ARBA00022771"/>
    </source>
</evidence>
<feature type="region of interest" description="Disordered" evidence="6">
    <location>
        <begin position="165"/>
        <end position="189"/>
    </location>
</feature>
<protein>
    <recommendedName>
        <fullName evidence="11">F-box only protein 30</fullName>
    </recommendedName>
</protein>
<dbReference type="PROSITE" id="PS50181">
    <property type="entry name" value="FBOX"/>
    <property type="match status" value="1"/>
</dbReference>
<evidence type="ECO:0000256" key="1">
    <source>
        <dbReference type="ARBA" id="ARBA00022723"/>
    </source>
</evidence>
<dbReference type="InterPro" id="IPR036047">
    <property type="entry name" value="F-box-like_dom_sf"/>
</dbReference>
<evidence type="ECO:0000256" key="5">
    <source>
        <dbReference type="PROSITE-ProRule" id="PRU00207"/>
    </source>
</evidence>
<feature type="domain" description="TRAF-type" evidence="7">
    <location>
        <begin position="46"/>
        <end position="88"/>
    </location>
</feature>
<accession>A0A9D4S191</accession>
<dbReference type="GO" id="GO:0061630">
    <property type="term" value="F:ubiquitin protein ligase activity"/>
    <property type="evidence" value="ECO:0007669"/>
    <property type="project" value="InterPro"/>
</dbReference>
<keyword evidence="3" id="KW-0833">Ubl conjugation pathway</keyword>
<feature type="domain" description="F-box" evidence="8">
    <location>
        <begin position="473"/>
        <end position="527"/>
    </location>
</feature>
<evidence type="ECO:0000259" key="7">
    <source>
        <dbReference type="PROSITE" id="PS50145"/>
    </source>
</evidence>
<evidence type="ECO:0000256" key="3">
    <source>
        <dbReference type="ARBA" id="ARBA00022786"/>
    </source>
</evidence>
<evidence type="ECO:0000259" key="8">
    <source>
        <dbReference type="PROSITE" id="PS50181"/>
    </source>
</evidence>
<evidence type="ECO:0008006" key="11">
    <source>
        <dbReference type="Google" id="ProtNLM"/>
    </source>
</evidence>
<reference evidence="9" key="2">
    <citation type="submission" date="2020-11" db="EMBL/GenBank/DDBJ databases">
        <authorList>
            <person name="McCartney M.A."/>
            <person name="Auch B."/>
            <person name="Kono T."/>
            <person name="Mallez S."/>
            <person name="Becker A."/>
            <person name="Gohl D.M."/>
            <person name="Silverstein K.A.T."/>
            <person name="Koren S."/>
            <person name="Bechman K.B."/>
            <person name="Herman A."/>
            <person name="Abrahante J.E."/>
            <person name="Garbe J."/>
        </authorList>
    </citation>
    <scope>NUCLEOTIDE SEQUENCE</scope>
    <source>
        <strain evidence="9">Duluth1</strain>
        <tissue evidence="9">Whole animal</tissue>
    </source>
</reference>
<keyword evidence="10" id="KW-1185">Reference proteome</keyword>
<dbReference type="PROSITE" id="PS50145">
    <property type="entry name" value="ZF_TRAF"/>
    <property type="match status" value="1"/>
</dbReference>
<dbReference type="SUPFAM" id="SSF81383">
    <property type="entry name" value="F-box domain"/>
    <property type="match status" value="1"/>
</dbReference>
<reference evidence="9" key="1">
    <citation type="journal article" date="2019" name="bioRxiv">
        <title>The Genome of the Zebra Mussel, Dreissena polymorpha: A Resource for Invasive Species Research.</title>
        <authorList>
            <person name="McCartney M.A."/>
            <person name="Auch B."/>
            <person name="Kono T."/>
            <person name="Mallez S."/>
            <person name="Zhang Y."/>
            <person name="Obille A."/>
            <person name="Becker A."/>
            <person name="Abrahante J.E."/>
            <person name="Garbe J."/>
            <person name="Badalamenti J.P."/>
            <person name="Herman A."/>
            <person name="Mangelson H."/>
            <person name="Liachko I."/>
            <person name="Sullivan S."/>
            <person name="Sone E.D."/>
            <person name="Koren S."/>
            <person name="Silverstein K.A.T."/>
            <person name="Beckman K.B."/>
            <person name="Gohl D.M."/>
        </authorList>
    </citation>
    <scope>NUCLEOTIDE SEQUENCE</scope>
    <source>
        <strain evidence="9">Duluth1</strain>
        <tissue evidence="9">Whole animal</tissue>
    </source>
</reference>
<dbReference type="GO" id="GO:0008270">
    <property type="term" value="F:zinc ion binding"/>
    <property type="evidence" value="ECO:0007669"/>
    <property type="project" value="UniProtKB-KW"/>
</dbReference>
<dbReference type="PANTHER" id="PTHR15933:SF20">
    <property type="entry name" value="F-BOX DOMAIN-CONTAINING PROTEIN"/>
    <property type="match status" value="1"/>
</dbReference>
<dbReference type="InterPro" id="IPR001293">
    <property type="entry name" value="Znf_TRAF"/>
</dbReference>
<organism evidence="9 10">
    <name type="scientific">Dreissena polymorpha</name>
    <name type="common">Zebra mussel</name>
    <name type="synonym">Mytilus polymorpha</name>
    <dbReference type="NCBI Taxonomy" id="45954"/>
    <lineage>
        <taxon>Eukaryota</taxon>
        <taxon>Metazoa</taxon>
        <taxon>Spiralia</taxon>
        <taxon>Lophotrochozoa</taxon>
        <taxon>Mollusca</taxon>
        <taxon>Bivalvia</taxon>
        <taxon>Autobranchia</taxon>
        <taxon>Heteroconchia</taxon>
        <taxon>Euheterodonta</taxon>
        <taxon>Imparidentia</taxon>
        <taxon>Neoheterodontei</taxon>
        <taxon>Myida</taxon>
        <taxon>Dreissenoidea</taxon>
        <taxon>Dreissenidae</taxon>
        <taxon>Dreissena</taxon>
    </lineage>
</organism>
<feature type="compositionally biased region" description="Polar residues" evidence="6">
    <location>
        <begin position="165"/>
        <end position="175"/>
    </location>
</feature>
<keyword evidence="2 5" id="KW-0863">Zinc-finger</keyword>
<comment type="caution">
    <text evidence="9">The sequence shown here is derived from an EMBL/GenBank/DDBJ whole genome shotgun (WGS) entry which is preliminary data.</text>
</comment>
<dbReference type="InterPro" id="IPR031890">
    <property type="entry name" value="Fbxo30/Fbxo40"/>
</dbReference>
<dbReference type="PANTHER" id="PTHR15933">
    <property type="entry name" value="PROTEIN CBG16327"/>
    <property type="match status" value="1"/>
</dbReference>
<evidence type="ECO:0000256" key="6">
    <source>
        <dbReference type="SAM" id="MobiDB-lite"/>
    </source>
</evidence>
<dbReference type="OrthoDB" id="5918172at2759"/>